<reference evidence="1" key="1">
    <citation type="submission" date="2006-10" db="EMBL/GenBank/DDBJ databases">
        <authorList>
            <person name="Amadeo P."/>
            <person name="Zhao Q."/>
            <person name="Wortman J."/>
            <person name="Fraser-Liggett C."/>
            <person name="Carlton J."/>
        </authorList>
    </citation>
    <scope>NUCLEOTIDE SEQUENCE</scope>
    <source>
        <strain evidence="1">G3</strain>
    </source>
</reference>
<evidence type="ECO:0000313" key="2">
    <source>
        <dbReference type="Proteomes" id="UP000001542"/>
    </source>
</evidence>
<sequence>MKELPPPEPQFVGMCEFPPPKYPPPPPAFPSGEPLWFNRVPFPPPNPNLPLIPPSPPEVCVAPLP</sequence>
<dbReference type="SMR" id="A2FD37"/>
<dbReference type="VEuPathDB" id="TrichDB:TVAGG3_0834380"/>
<accession>A2FD37</accession>
<gene>
    <name evidence="1" type="ORF">TVAG_355500</name>
</gene>
<reference evidence="1" key="2">
    <citation type="journal article" date="2007" name="Science">
        <title>Draft genome sequence of the sexually transmitted pathogen Trichomonas vaginalis.</title>
        <authorList>
            <person name="Carlton J.M."/>
            <person name="Hirt R.P."/>
            <person name="Silva J.C."/>
            <person name="Delcher A.L."/>
            <person name="Schatz M."/>
            <person name="Zhao Q."/>
            <person name="Wortman J.R."/>
            <person name="Bidwell S.L."/>
            <person name="Alsmark U.C.M."/>
            <person name="Besteiro S."/>
            <person name="Sicheritz-Ponten T."/>
            <person name="Noel C.J."/>
            <person name="Dacks J.B."/>
            <person name="Foster P.G."/>
            <person name="Simillion C."/>
            <person name="Van de Peer Y."/>
            <person name="Miranda-Saavedra D."/>
            <person name="Barton G.J."/>
            <person name="Westrop G.D."/>
            <person name="Mueller S."/>
            <person name="Dessi D."/>
            <person name="Fiori P.L."/>
            <person name="Ren Q."/>
            <person name="Paulsen I."/>
            <person name="Zhang H."/>
            <person name="Bastida-Corcuera F.D."/>
            <person name="Simoes-Barbosa A."/>
            <person name="Brown M.T."/>
            <person name="Hayes R.D."/>
            <person name="Mukherjee M."/>
            <person name="Okumura C.Y."/>
            <person name="Schneider R."/>
            <person name="Smith A.J."/>
            <person name="Vanacova S."/>
            <person name="Villalvazo M."/>
            <person name="Haas B.J."/>
            <person name="Pertea M."/>
            <person name="Feldblyum T.V."/>
            <person name="Utterback T.R."/>
            <person name="Shu C.L."/>
            <person name="Osoegawa K."/>
            <person name="de Jong P.J."/>
            <person name="Hrdy I."/>
            <person name="Horvathova L."/>
            <person name="Zubacova Z."/>
            <person name="Dolezal P."/>
            <person name="Malik S.B."/>
            <person name="Logsdon J.M. Jr."/>
            <person name="Henze K."/>
            <person name="Gupta A."/>
            <person name="Wang C.C."/>
            <person name="Dunne R.L."/>
            <person name="Upcroft J.A."/>
            <person name="Upcroft P."/>
            <person name="White O."/>
            <person name="Salzberg S.L."/>
            <person name="Tang P."/>
            <person name="Chiu C.-H."/>
            <person name="Lee Y.-S."/>
            <person name="Embley T.M."/>
            <person name="Coombs G.H."/>
            <person name="Mottram J.C."/>
            <person name="Tachezy J."/>
            <person name="Fraser-Liggett C.M."/>
            <person name="Johnson P.J."/>
        </authorList>
    </citation>
    <scope>NUCLEOTIDE SEQUENCE [LARGE SCALE GENOMIC DNA]</scope>
    <source>
        <strain evidence="1">G3</strain>
    </source>
</reference>
<organism evidence="1 2">
    <name type="scientific">Trichomonas vaginalis (strain ATCC PRA-98 / G3)</name>
    <dbReference type="NCBI Taxonomy" id="412133"/>
    <lineage>
        <taxon>Eukaryota</taxon>
        <taxon>Metamonada</taxon>
        <taxon>Parabasalia</taxon>
        <taxon>Trichomonadida</taxon>
        <taxon>Trichomonadidae</taxon>
        <taxon>Trichomonas</taxon>
    </lineage>
</organism>
<dbReference type="EMBL" id="DS113726">
    <property type="protein sequence ID" value="EAX97189.1"/>
    <property type="molecule type" value="Genomic_DNA"/>
</dbReference>
<dbReference type="InParanoid" id="A2FD37"/>
<evidence type="ECO:0000313" key="1">
    <source>
        <dbReference type="EMBL" id="EAX97189.1"/>
    </source>
</evidence>
<name>A2FD37_TRIV3</name>
<dbReference type="Proteomes" id="UP000001542">
    <property type="component" value="Unassembled WGS sequence"/>
</dbReference>
<dbReference type="AlphaFoldDB" id="A2FD37"/>
<protein>
    <submittedName>
        <fullName evidence="1">Enabled protein homolog-related protein</fullName>
    </submittedName>
</protein>
<keyword evidence="2" id="KW-1185">Reference proteome</keyword>
<proteinExistence type="predicted"/>